<dbReference type="GO" id="GO:0000976">
    <property type="term" value="F:transcription cis-regulatory region binding"/>
    <property type="evidence" value="ECO:0007669"/>
    <property type="project" value="TreeGrafter"/>
</dbReference>
<sequence>MPRDTLTRDQIVRAAVSVLDAEGVDGLNMRRLGTQLGAAATAMYWHVKSKDELVVLAADHVWDEIELPDLAEVGWRAAAAALAGGAHDMLGRHFWMLPAMSTHLIHGPNKARYDDRCLAVYEAAGFSGPDADQAAATVLMFVIGAAQGEAAELAWRARLRRAGADEEQQLRDTIARISEIAEQFPRLKARATPSVEAARSLPDEDSFEFGLRTILDGLEARLASGSTRSRPESPAGR</sequence>
<comment type="caution">
    <text evidence="6">The sequence shown here is derived from an EMBL/GenBank/DDBJ whole genome shotgun (WGS) entry which is preliminary data.</text>
</comment>
<dbReference type="PROSITE" id="PS50977">
    <property type="entry name" value="HTH_TETR_2"/>
    <property type="match status" value="1"/>
</dbReference>
<keyword evidence="2 4" id="KW-0238">DNA-binding</keyword>
<dbReference type="GO" id="GO:0003700">
    <property type="term" value="F:DNA-binding transcription factor activity"/>
    <property type="evidence" value="ECO:0007669"/>
    <property type="project" value="TreeGrafter"/>
</dbReference>
<evidence type="ECO:0000313" key="6">
    <source>
        <dbReference type="EMBL" id="MBB5779032.1"/>
    </source>
</evidence>
<dbReference type="GO" id="GO:0045892">
    <property type="term" value="P:negative regulation of DNA-templated transcription"/>
    <property type="evidence" value="ECO:0007669"/>
    <property type="project" value="InterPro"/>
</dbReference>
<keyword evidence="7" id="KW-1185">Reference proteome</keyword>
<name>A0A7W9G8D8_9ACTN</name>
<evidence type="ECO:0000259" key="5">
    <source>
        <dbReference type="PROSITE" id="PS50977"/>
    </source>
</evidence>
<gene>
    <name evidence="6" type="ORF">HD596_005788</name>
</gene>
<dbReference type="Proteomes" id="UP000579153">
    <property type="component" value="Unassembled WGS sequence"/>
</dbReference>
<evidence type="ECO:0000256" key="2">
    <source>
        <dbReference type="ARBA" id="ARBA00023125"/>
    </source>
</evidence>
<dbReference type="Pfam" id="PF00440">
    <property type="entry name" value="TetR_N"/>
    <property type="match status" value="1"/>
</dbReference>
<accession>A0A7W9G8D8</accession>
<dbReference type="AlphaFoldDB" id="A0A7W9G8D8"/>
<dbReference type="InterPro" id="IPR036271">
    <property type="entry name" value="Tet_transcr_reg_TetR-rel_C_sf"/>
</dbReference>
<dbReference type="InterPro" id="IPR004111">
    <property type="entry name" value="Repressor_TetR_C"/>
</dbReference>
<dbReference type="Gene3D" id="1.10.10.60">
    <property type="entry name" value="Homeodomain-like"/>
    <property type="match status" value="1"/>
</dbReference>
<dbReference type="SUPFAM" id="SSF46689">
    <property type="entry name" value="Homeodomain-like"/>
    <property type="match status" value="1"/>
</dbReference>
<protein>
    <submittedName>
        <fullName evidence="6">AcrR family transcriptional regulator</fullName>
    </submittedName>
</protein>
<feature type="DNA-binding region" description="H-T-H motif" evidence="4">
    <location>
        <begin position="28"/>
        <end position="47"/>
    </location>
</feature>
<evidence type="ECO:0000256" key="4">
    <source>
        <dbReference type="PROSITE-ProRule" id="PRU00335"/>
    </source>
</evidence>
<dbReference type="InterPro" id="IPR050109">
    <property type="entry name" value="HTH-type_TetR-like_transc_reg"/>
</dbReference>
<dbReference type="PANTHER" id="PTHR30055">
    <property type="entry name" value="HTH-TYPE TRANSCRIPTIONAL REGULATOR RUTR"/>
    <property type="match status" value="1"/>
</dbReference>
<proteinExistence type="predicted"/>
<dbReference type="EMBL" id="JACHMB010000001">
    <property type="protein sequence ID" value="MBB5779032.1"/>
    <property type="molecule type" value="Genomic_DNA"/>
</dbReference>
<dbReference type="SUPFAM" id="SSF48498">
    <property type="entry name" value="Tetracyclin repressor-like, C-terminal domain"/>
    <property type="match status" value="1"/>
</dbReference>
<organism evidence="6 7">
    <name type="scientific">Nonomuraea jabiensis</name>
    <dbReference type="NCBI Taxonomy" id="882448"/>
    <lineage>
        <taxon>Bacteria</taxon>
        <taxon>Bacillati</taxon>
        <taxon>Actinomycetota</taxon>
        <taxon>Actinomycetes</taxon>
        <taxon>Streptosporangiales</taxon>
        <taxon>Streptosporangiaceae</taxon>
        <taxon>Nonomuraea</taxon>
    </lineage>
</organism>
<dbReference type="Pfam" id="PF02909">
    <property type="entry name" value="TetR_C_1"/>
    <property type="match status" value="1"/>
</dbReference>
<dbReference type="PANTHER" id="PTHR30055:SF151">
    <property type="entry name" value="TRANSCRIPTIONAL REGULATORY PROTEIN"/>
    <property type="match status" value="1"/>
</dbReference>
<dbReference type="Gene3D" id="1.10.357.10">
    <property type="entry name" value="Tetracycline Repressor, domain 2"/>
    <property type="match status" value="1"/>
</dbReference>
<evidence type="ECO:0000256" key="3">
    <source>
        <dbReference type="ARBA" id="ARBA00023163"/>
    </source>
</evidence>
<feature type="domain" description="HTH tetR-type" evidence="5">
    <location>
        <begin position="5"/>
        <end position="65"/>
    </location>
</feature>
<keyword evidence="3" id="KW-0804">Transcription</keyword>
<dbReference type="InterPro" id="IPR009057">
    <property type="entry name" value="Homeodomain-like_sf"/>
</dbReference>
<dbReference type="RefSeq" id="WP_185072406.1">
    <property type="nucleotide sequence ID" value="NZ_JACHMB010000001.1"/>
</dbReference>
<evidence type="ECO:0000313" key="7">
    <source>
        <dbReference type="Proteomes" id="UP000579153"/>
    </source>
</evidence>
<evidence type="ECO:0000256" key="1">
    <source>
        <dbReference type="ARBA" id="ARBA00023015"/>
    </source>
</evidence>
<reference evidence="6 7" key="1">
    <citation type="submission" date="2020-08" db="EMBL/GenBank/DDBJ databases">
        <title>Sequencing the genomes of 1000 actinobacteria strains.</title>
        <authorList>
            <person name="Klenk H.-P."/>
        </authorList>
    </citation>
    <scope>NUCLEOTIDE SEQUENCE [LARGE SCALE GENOMIC DNA]</scope>
    <source>
        <strain evidence="6 7">DSM 45507</strain>
    </source>
</reference>
<keyword evidence="1" id="KW-0805">Transcription regulation</keyword>
<dbReference type="InterPro" id="IPR001647">
    <property type="entry name" value="HTH_TetR"/>
</dbReference>